<dbReference type="RefSeq" id="XP_041678865.1">
    <property type="nucleotide sequence ID" value="XM_041827955.1"/>
</dbReference>
<sequence length="125" mass="12700">MVKPITSITVLLSVARTALAVSCLDNLPASAFANVNEAVDCINYLAGLGGQPCTGTVSGTNFCRRGNTQITGIAVNGGSSTSSCQDVARGAGQIMDNCSRGDGKVKGQNPAWGNGNLIVDIRNVA</sequence>
<dbReference type="AlphaFoldDB" id="A0A1L7STC7"/>
<protein>
    <submittedName>
        <fullName evidence="2">Uncharacterized protein</fullName>
    </submittedName>
</protein>
<proteinExistence type="predicted"/>
<dbReference type="PANTHER" id="PTHR39603">
    <property type="entry name" value="CYANOVIRIN-N DOMAIN-CONTAINING PROTEIN"/>
    <property type="match status" value="1"/>
</dbReference>
<keyword evidence="1" id="KW-0732">Signal</keyword>
<feature type="chain" id="PRO_5012228165" evidence="1">
    <location>
        <begin position="21"/>
        <end position="125"/>
    </location>
</feature>
<accession>A0A1L7STC7</accession>
<feature type="signal peptide" evidence="1">
    <location>
        <begin position="1"/>
        <end position="20"/>
    </location>
</feature>
<dbReference type="GeneID" id="65084659"/>
<organism evidence="2 3">
    <name type="scientific">Fusarium mangiferae</name>
    <name type="common">Mango malformation disease fungus</name>
    <dbReference type="NCBI Taxonomy" id="192010"/>
    <lineage>
        <taxon>Eukaryota</taxon>
        <taxon>Fungi</taxon>
        <taxon>Dikarya</taxon>
        <taxon>Ascomycota</taxon>
        <taxon>Pezizomycotina</taxon>
        <taxon>Sordariomycetes</taxon>
        <taxon>Hypocreomycetidae</taxon>
        <taxon>Hypocreales</taxon>
        <taxon>Nectriaceae</taxon>
        <taxon>Fusarium</taxon>
        <taxon>Fusarium fujikuroi species complex</taxon>
    </lineage>
</organism>
<evidence type="ECO:0000256" key="1">
    <source>
        <dbReference type="SAM" id="SignalP"/>
    </source>
</evidence>
<gene>
    <name evidence="2" type="ORF">FMAN_05393</name>
</gene>
<dbReference type="PANTHER" id="PTHR39603:SF1">
    <property type="entry name" value="CYANOVIRIN-N DOMAIN-CONTAINING PROTEIN"/>
    <property type="match status" value="1"/>
</dbReference>
<name>A0A1L7STC7_FUSMA</name>
<dbReference type="Proteomes" id="UP000184255">
    <property type="component" value="Unassembled WGS sequence"/>
</dbReference>
<dbReference type="VEuPathDB" id="FungiDB:FMAN_05393"/>
<reference evidence="3" key="1">
    <citation type="journal article" date="2016" name="Genome Biol. Evol.">
        <title>Comparative 'omics' of the Fusarium fujikuroi species complex highlights differences in genetic potential and metabolite synthesis.</title>
        <authorList>
            <person name="Niehaus E.-M."/>
            <person name="Muensterkoetter M."/>
            <person name="Proctor R.H."/>
            <person name="Brown D.W."/>
            <person name="Sharon A."/>
            <person name="Idan Y."/>
            <person name="Oren-Young L."/>
            <person name="Sieber C.M."/>
            <person name="Novak O."/>
            <person name="Pencik A."/>
            <person name="Tarkowska D."/>
            <person name="Hromadova K."/>
            <person name="Freeman S."/>
            <person name="Maymon M."/>
            <person name="Elazar M."/>
            <person name="Youssef S.A."/>
            <person name="El-Shabrawy E.S.M."/>
            <person name="Shalaby A.B.A."/>
            <person name="Houterman P."/>
            <person name="Brock N.L."/>
            <person name="Burkhardt I."/>
            <person name="Tsavkelova E.A."/>
            <person name="Dickschat J.S."/>
            <person name="Galuszka P."/>
            <person name="Gueldener U."/>
            <person name="Tudzynski B."/>
        </authorList>
    </citation>
    <scope>NUCLEOTIDE SEQUENCE [LARGE SCALE GENOMIC DNA]</scope>
    <source>
        <strain evidence="3">MRC7560</strain>
    </source>
</reference>
<evidence type="ECO:0000313" key="3">
    <source>
        <dbReference type="Proteomes" id="UP000184255"/>
    </source>
</evidence>
<dbReference type="EMBL" id="FCQH01000002">
    <property type="protein sequence ID" value="CVK87722.1"/>
    <property type="molecule type" value="Genomic_DNA"/>
</dbReference>
<evidence type="ECO:0000313" key="2">
    <source>
        <dbReference type="EMBL" id="CVK87722.1"/>
    </source>
</evidence>
<keyword evidence="3" id="KW-1185">Reference proteome</keyword>
<comment type="caution">
    <text evidence="2">The sequence shown here is derived from an EMBL/GenBank/DDBJ whole genome shotgun (WGS) entry which is preliminary data.</text>
</comment>